<evidence type="ECO:0000256" key="1">
    <source>
        <dbReference type="SAM" id="Phobius"/>
    </source>
</evidence>
<keyword evidence="1" id="KW-0812">Transmembrane</keyword>
<keyword evidence="1" id="KW-0472">Membrane</keyword>
<accession>A0A0D2MCF5</accession>
<proteinExistence type="predicted"/>
<feature type="transmembrane region" description="Helical" evidence="1">
    <location>
        <begin position="12"/>
        <end position="34"/>
    </location>
</feature>
<evidence type="ECO:0000313" key="2">
    <source>
        <dbReference type="EMBL" id="KIY92955.1"/>
    </source>
</evidence>
<dbReference type="RefSeq" id="XP_013891975.1">
    <property type="nucleotide sequence ID" value="XM_014036521.1"/>
</dbReference>
<evidence type="ECO:0000313" key="3">
    <source>
        <dbReference type="Proteomes" id="UP000054498"/>
    </source>
</evidence>
<dbReference type="EMBL" id="KK105169">
    <property type="protein sequence ID" value="KIY92955.1"/>
    <property type="molecule type" value="Genomic_DNA"/>
</dbReference>
<feature type="transmembrane region" description="Helical" evidence="1">
    <location>
        <begin position="66"/>
        <end position="88"/>
    </location>
</feature>
<feature type="transmembrane region" description="Helical" evidence="1">
    <location>
        <begin position="213"/>
        <end position="233"/>
    </location>
</feature>
<protein>
    <submittedName>
        <fullName evidence="2">Uncharacterized protein</fullName>
    </submittedName>
</protein>
<name>A0A0D2MCF5_9CHLO</name>
<organism evidence="2 3">
    <name type="scientific">Monoraphidium neglectum</name>
    <dbReference type="NCBI Taxonomy" id="145388"/>
    <lineage>
        <taxon>Eukaryota</taxon>
        <taxon>Viridiplantae</taxon>
        <taxon>Chlorophyta</taxon>
        <taxon>core chlorophytes</taxon>
        <taxon>Chlorophyceae</taxon>
        <taxon>CS clade</taxon>
        <taxon>Sphaeropleales</taxon>
        <taxon>Selenastraceae</taxon>
        <taxon>Monoraphidium</taxon>
    </lineage>
</organism>
<dbReference type="GeneID" id="25732625"/>
<feature type="transmembrane region" description="Helical" evidence="1">
    <location>
        <begin position="122"/>
        <end position="148"/>
    </location>
</feature>
<keyword evidence="1" id="KW-1133">Transmembrane helix</keyword>
<sequence length="264" mass="28575">MNLRNFGTCIRVSPWVPLIGAVMITTALPVWAIFTRRALESTKAFSDLLLGVRTFAVEQMSSDVSWVTGLGVIVISAVVGLCVVLSLLRSYQETARLPTTKCGSPGRVSYASYVTLISAITFGLWLVTVVVALLIAAQLCWLLLAFMFEAALLRGVQPATTAAAPVARGDLCPASCMNLGSFHVVFEAAASCICRDAAQYPVLRGLATDTWKYLVHALAALALMGLAGLWLIMNLSAQFAHARRDLQELRRRESERTRTPGRAT</sequence>
<keyword evidence="3" id="KW-1185">Reference proteome</keyword>
<dbReference type="OrthoDB" id="547109at2759"/>
<dbReference type="AlphaFoldDB" id="A0A0D2MCF5"/>
<reference evidence="2 3" key="1">
    <citation type="journal article" date="2013" name="BMC Genomics">
        <title>Reconstruction of the lipid metabolism for the microalga Monoraphidium neglectum from its genome sequence reveals characteristics suitable for biofuel production.</title>
        <authorList>
            <person name="Bogen C."/>
            <person name="Al-Dilaimi A."/>
            <person name="Albersmeier A."/>
            <person name="Wichmann J."/>
            <person name="Grundmann M."/>
            <person name="Rupp O."/>
            <person name="Lauersen K.J."/>
            <person name="Blifernez-Klassen O."/>
            <person name="Kalinowski J."/>
            <person name="Goesmann A."/>
            <person name="Mussgnug J.H."/>
            <person name="Kruse O."/>
        </authorList>
    </citation>
    <scope>NUCLEOTIDE SEQUENCE [LARGE SCALE GENOMIC DNA]</scope>
    <source>
        <strain evidence="2 3">SAG 48.87</strain>
    </source>
</reference>
<dbReference type="Proteomes" id="UP000054498">
    <property type="component" value="Unassembled WGS sequence"/>
</dbReference>
<gene>
    <name evidence="2" type="ORF">MNEG_15007</name>
</gene>
<dbReference type="KEGG" id="mng:MNEG_15007"/>